<proteinExistence type="predicted"/>
<sequence>MAADDVTAFEHAEATASESPVQEARRAIATASALPVPLREEMVAANNDPDGNVHVVYIDAMFSDPATDAELISRGLVSVHETIAPWLPLPLHRLTPFGLLVRTVLTTSAEHVLALASDEVERHRALEAHRAAPDHHPTTCGWPVCTTPSCDWPMCAMAAP</sequence>
<organism evidence="2 3">
    <name type="scientific">Actinophytocola glycyrrhizae</name>
    <dbReference type="NCBI Taxonomy" id="2044873"/>
    <lineage>
        <taxon>Bacteria</taxon>
        <taxon>Bacillati</taxon>
        <taxon>Actinomycetota</taxon>
        <taxon>Actinomycetes</taxon>
        <taxon>Pseudonocardiales</taxon>
        <taxon>Pseudonocardiaceae</taxon>
    </lineage>
</organism>
<dbReference type="EMBL" id="JBHSIS010000027">
    <property type="protein sequence ID" value="MFC4859284.1"/>
    <property type="molecule type" value="Genomic_DNA"/>
</dbReference>
<gene>
    <name evidence="2" type="ORF">ACFPCV_37800</name>
</gene>
<name>A0ABV9SH77_9PSEU</name>
<evidence type="ECO:0000313" key="3">
    <source>
        <dbReference type="Proteomes" id="UP001595859"/>
    </source>
</evidence>
<comment type="caution">
    <text evidence="2">The sequence shown here is derived from an EMBL/GenBank/DDBJ whole genome shotgun (WGS) entry which is preliminary data.</text>
</comment>
<evidence type="ECO:0000256" key="1">
    <source>
        <dbReference type="SAM" id="MobiDB-lite"/>
    </source>
</evidence>
<reference evidence="3" key="1">
    <citation type="journal article" date="2019" name="Int. J. Syst. Evol. Microbiol.">
        <title>The Global Catalogue of Microorganisms (GCM) 10K type strain sequencing project: providing services to taxonomists for standard genome sequencing and annotation.</title>
        <authorList>
            <consortium name="The Broad Institute Genomics Platform"/>
            <consortium name="The Broad Institute Genome Sequencing Center for Infectious Disease"/>
            <person name="Wu L."/>
            <person name="Ma J."/>
        </authorList>
    </citation>
    <scope>NUCLEOTIDE SEQUENCE [LARGE SCALE GENOMIC DNA]</scope>
    <source>
        <strain evidence="3">ZS-22-S1</strain>
    </source>
</reference>
<accession>A0ABV9SH77</accession>
<evidence type="ECO:0000313" key="2">
    <source>
        <dbReference type="EMBL" id="MFC4859284.1"/>
    </source>
</evidence>
<feature type="region of interest" description="Disordered" evidence="1">
    <location>
        <begin position="1"/>
        <end position="20"/>
    </location>
</feature>
<keyword evidence="3" id="KW-1185">Reference proteome</keyword>
<dbReference type="RefSeq" id="WP_378062249.1">
    <property type="nucleotide sequence ID" value="NZ_JBHSIS010000027.1"/>
</dbReference>
<protein>
    <submittedName>
        <fullName evidence="2">Uncharacterized protein</fullName>
    </submittedName>
</protein>
<dbReference type="Proteomes" id="UP001595859">
    <property type="component" value="Unassembled WGS sequence"/>
</dbReference>